<gene>
    <name evidence="1" type="ORF">EUGRSUZ_F02086</name>
</gene>
<organism evidence="1">
    <name type="scientific">Eucalyptus grandis</name>
    <name type="common">Flooded gum</name>
    <dbReference type="NCBI Taxonomy" id="71139"/>
    <lineage>
        <taxon>Eukaryota</taxon>
        <taxon>Viridiplantae</taxon>
        <taxon>Streptophyta</taxon>
        <taxon>Embryophyta</taxon>
        <taxon>Tracheophyta</taxon>
        <taxon>Spermatophyta</taxon>
        <taxon>Magnoliopsida</taxon>
        <taxon>eudicotyledons</taxon>
        <taxon>Gunneridae</taxon>
        <taxon>Pentapetalae</taxon>
        <taxon>rosids</taxon>
        <taxon>malvids</taxon>
        <taxon>Myrtales</taxon>
        <taxon>Myrtaceae</taxon>
        <taxon>Myrtoideae</taxon>
        <taxon>Eucalypteae</taxon>
        <taxon>Eucalyptus</taxon>
    </lineage>
</organism>
<accession>A0A059BQL5</accession>
<dbReference type="AlphaFoldDB" id="A0A059BQL5"/>
<reference evidence="1" key="1">
    <citation type="submission" date="2013-07" db="EMBL/GenBank/DDBJ databases">
        <title>The genome of Eucalyptus grandis.</title>
        <authorList>
            <person name="Schmutz J."/>
            <person name="Hayes R."/>
            <person name="Myburg A."/>
            <person name="Tuskan G."/>
            <person name="Grattapaglia D."/>
            <person name="Rokhsar D.S."/>
        </authorList>
    </citation>
    <scope>NUCLEOTIDE SEQUENCE</scope>
    <source>
        <tissue evidence="1">Leaf extractions</tissue>
    </source>
</reference>
<protein>
    <submittedName>
        <fullName evidence="1">Uncharacterized protein</fullName>
    </submittedName>
</protein>
<evidence type="ECO:0000313" key="1">
    <source>
        <dbReference type="EMBL" id="KCW68432.1"/>
    </source>
</evidence>
<dbReference type="Gramene" id="KCW68432">
    <property type="protein sequence ID" value="KCW68432"/>
    <property type="gene ID" value="EUGRSUZ_F02086"/>
</dbReference>
<dbReference type="InParanoid" id="A0A059BQL5"/>
<sequence>MSITRMKKRESQRSLLRASRAATVCSLEQVSKRALLCSAASEQSRARCNQTFYLGHLFSPRSRRACSTRSKATSLRYR</sequence>
<dbReference type="EMBL" id="KK198758">
    <property type="protein sequence ID" value="KCW68432.1"/>
    <property type="molecule type" value="Genomic_DNA"/>
</dbReference>
<name>A0A059BQL5_EUCGR</name>
<proteinExistence type="predicted"/>